<dbReference type="OrthoDB" id="5123674at2"/>
<organism evidence="1 2">
    <name type="scientific">Cryobacterium luteum</name>
    <dbReference type="NCBI Taxonomy" id="1424661"/>
    <lineage>
        <taxon>Bacteria</taxon>
        <taxon>Bacillati</taxon>
        <taxon>Actinomycetota</taxon>
        <taxon>Actinomycetes</taxon>
        <taxon>Micrococcales</taxon>
        <taxon>Microbacteriaceae</taxon>
        <taxon>Cryobacterium</taxon>
    </lineage>
</organism>
<reference evidence="1 2" key="1">
    <citation type="submission" date="2019-03" db="EMBL/GenBank/DDBJ databases">
        <title>Genomics of glacier-inhabiting Cryobacterium strains.</title>
        <authorList>
            <person name="Liu Q."/>
            <person name="Xin Y.-H."/>
        </authorList>
    </citation>
    <scope>NUCLEOTIDE SEQUENCE [LARGE SCALE GENOMIC DNA]</scope>
    <source>
        <strain evidence="1 2">Hh15</strain>
    </source>
</reference>
<proteinExistence type="predicted"/>
<gene>
    <name evidence="1" type="ORF">E3O10_03725</name>
</gene>
<dbReference type="RefSeq" id="WP_092109323.1">
    <property type="nucleotide sequence ID" value="NZ_FOCN01000006.1"/>
</dbReference>
<dbReference type="AlphaFoldDB" id="A0A1H8FKD0"/>
<accession>A0A1H8FKD0</accession>
<dbReference type="EMBL" id="SOFF01000012">
    <property type="protein sequence ID" value="TFB93388.1"/>
    <property type="molecule type" value="Genomic_DNA"/>
</dbReference>
<comment type="caution">
    <text evidence="1">The sequence shown here is derived from an EMBL/GenBank/DDBJ whole genome shotgun (WGS) entry which is preliminary data.</text>
</comment>
<evidence type="ECO:0000313" key="1">
    <source>
        <dbReference type="EMBL" id="TFB93388.1"/>
    </source>
</evidence>
<name>A0A1H8FKD0_9MICO</name>
<evidence type="ECO:0000313" key="2">
    <source>
        <dbReference type="Proteomes" id="UP000297654"/>
    </source>
</evidence>
<protein>
    <submittedName>
        <fullName evidence="1">Uncharacterized protein</fullName>
    </submittedName>
</protein>
<dbReference type="Proteomes" id="UP000297654">
    <property type="component" value="Unassembled WGS sequence"/>
</dbReference>
<sequence>MSAEQSDTAENPICPACGTEMITDGVDTADGLEECHRCPRCRLVIVVPGLWSQIHLRDDR</sequence>
<dbReference type="STRING" id="1424661.SAMN05216281_10663"/>
<keyword evidence="2" id="KW-1185">Reference proteome</keyword>